<dbReference type="GO" id="GO:0006412">
    <property type="term" value="P:translation"/>
    <property type="evidence" value="ECO:0007669"/>
    <property type="project" value="UniProtKB-UniRule"/>
</dbReference>
<evidence type="ECO:0000256" key="3">
    <source>
        <dbReference type="ARBA" id="ARBA00023274"/>
    </source>
</evidence>
<reference evidence="6 7" key="1">
    <citation type="journal article" date="2016" name="Nat. Commun.">
        <title>Thousands of microbial genomes shed light on interconnected biogeochemical processes in an aquifer system.</title>
        <authorList>
            <person name="Anantharaman K."/>
            <person name="Brown C.T."/>
            <person name="Hug L.A."/>
            <person name="Sharon I."/>
            <person name="Castelle C.J."/>
            <person name="Probst A.J."/>
            <person name="Thomas B.C."/>
            <person name="Singh A."/>
            <person name="Wilkins M.J."/>
            <person name="Karaoz U."/>
            <person name="Brodie E.L."/>
            <person name="Williams K.H."/>
            <person name="Hubbard S.S."/>
            <person name="Banfield J.F."/>
        </authorList>
    </citation>
    <scope>NUCLEOTIDE SEQUENCE [LARGE SCALE GENOMIC DNA]</scope>
</reference>
<evidence type="ECO:0000313" key="7">
    <source>
        <dbReference type="Proteomes" id="UP000177040"/>
    </source>
</evidence>
<keyword evidence="2 4" id="KW-0689">Ribosomal protein</keyword>
<evidence type="ECO:0000256" key="2">
    <source>
        <dbReference type="ARBA" id="ARBA00022980"/>
    </source>
</evidence>
<dbReference type="InterPro" id="IPR036870">
    <property type="entry name" value="Ribosomal_bS18_sf"/>
</dbReference>
<dbReference type="PANTHER" id="PTHR13479:SF40">
    <property type="entry name" value="SMALL RIBOSOMAL SUBUNIT PROTEIN BS18M"/>
    <property type="match status" value="1"/>
</dbReference>
<keyword evidence="4" id="KW-0694">RNA-binding</keyword>
<organism evidence="6 7">
    <name type="scientific">Candidatus Magasanikbacteria bacterium RIFCSPLOWO2_01_FULL_40_15</name>
    <dbReference type="NCBI Taxonomy" id="1798686"/>
    <lineage>
        <taxon>Bacteria</taxon>
        <taxon>Candidatus Magasanikiibacteriota</taxon>
    </lineage>
</organism>
<dbReference type="Pfam" id="PF01084">
    <property type="entry name" value="Ribosomal_S18"/>
    <property type="match status" value="1"/>
</dbReference>
<dbReference type="EMBL" id="MFQH01000013">
    <property type="protein sequence ID" value="OGH78326.1"/>
    <property type="molecule type" value="Genomic_DNA"/>
</dbReference>
<gene>
    <name evidence="4" type="primary">rpsR</name>
    <name evidence="6" type="ORF">A2983_01020</name>
</gene>
<proteinExistence type="inferred from homology"/>
<comment type="subunit">
    <text evidence="4">Part of the 30S ribosomal subunit. Forms a tight heterodimer with protein bS6.</text>
</comment>
<name>A0A1F6N2V2_9BACT</name>
<dbReference type="PRINTS" id="PR00974">
    <property type="entry name" value="RIBOSOMALS18"/>
</dbReference>
<evidence type="ECO:0000256" key="1">
    <source>
        <dbReference type="ARBA" id="ARBA00005589"/>
    </source>
</evidence>
<comment type="similarity">
    <text evidence="1 4 5">Belongs to the bacterial ribosomal protein bS18 family.</text>
</comment>
<dbReference type="GO" id="GO:0022627">
    <property type="term" value="C:cytosolic small ribosomal subunit"/>
    <property type="evidence" value="ECO:0007669"/>
    <property type="project" value="TreeGrafter"/>
</dbReference>
<dbReference type="PANTHER" id="PTHR13479">
    <property type="entry name" value="30S RIBOSOMAL PROTEIN S18"/>
    <property type="match status" value="1"/>
</dbReference>
<dbReference type="SUPFAM" id="SSF46911">
    <property type="entry name" value="Ribosomal protein S18"/>
    <property type="match status" value="1"/>
</dbReference>
<comment type="caution">
    <text evidence="6">The sequence shown here is derived from an EMBL/GenBank/DDBJ whole genome shotgun (WGS) entry which is preliminary data.</text>
</comment>
<accession>A0A1F6N2V2</accession>
<dbReference type="NCBIfam" id="TIGR00165">
    <property type="entry name" value="S18"/>
    <property type="match status" value="1"/>
</dbReference>
<keyword evidence="3 4" id="KW-0687">Ribonucleoprotein</keyword>
<dbReference type="GO" id="GO:0070181">
    <property type="term" value="F:small ribosomal subunit rRNA binding"/>
    <property type="evidence" value="ECO:0007669"/>
    <property type="project" value="TreeGrafter"/>
</dbReference>
<dbReference type="InterPro" id="IPR001648">
    <property type="entry name" value="Ribosomal_bS18"/>
</dbReference>
<dbReference type="Gene3D" id="4.10.640.10">
    <property type="entry name" value="Ribosomal protein S18"/>
    <property type="match status" value="1"/>
</dbReference>
<evidence type="ECO:0000313" key="6">
    <source>
        <dbReference type="EMBL" id="OGH78326.1"/>
    </source>
</evidence>
<dbReference type="Proteomes" id="UP000177040">
    <property type="component" value="Unassembled WGS sequence"/>
</dbReference>
<dbReference type="AlphaFoldDB" id="A0A1F6N2V2"/>
<dbReference type="HAMAP" id="MF_00270">
    <property type="entry name" value="Ribosomal_bS18"/>
    <property type="match status" value="1"/>
</dbReference>
<sequence length="77" mass="8921">MAIETKKIQKRQKRCYFCINNKKFVDYKDIQTLRRFVSSYMKIAPQRRSGLCAKHQRSVAGAIKQARIAGLLAFVAQ</sequence>
<dbReference type="GO" id="GO:0003735">
    <property type="term" value="F:structural constituent of ribosome"/>
    <property type="evidence" value="ECO:0007669"/>
    <property type="project" value="InterPro"/>
</dbReference>
<evidence type="ECO:0000256" key="4">
    <source>
        <dbReference type="HAMAP-Rule" id="MF_00270"/>
    </source>
</evidence>
<evidence type="ECO:0000256" key="5">
    <source>
        <dbReference type="RuleBase" id="RU003910"/>
    </source>
</evidence>
<comment type="function">
    <text evidence="4">Binds as a heterodimer with protein bS6 to the central domain of the 16S rRNA, where it helps stabilize the platform of the 30S subunit.</text>
</comment>
<keyword evidence="4" id="KW-0699">rRNA-binding</keyword>
<protein>
    <recommendedName>
        <fullName evidence="4">Small ribosomal subunit protein bS18</fullName>
    </recommendedName>
</protein>